<dbReference type="PANTHER" id="PTHR30329">
    <property type="entry name" value="STATOR ELEMENT OF FLAGELLAR MOTOR COMPLEX"/>
    <property type="match status" value="1"/>
</dbReference>
<gene>
    <name evidence="11" type="primary">motD</name>
    <name evidence="11" type="ORF">ED236_06710</name>
</gene>
<name>A0A3N0V023_9PROT</name>
<feature type="domain" description="OmpA-like" evidence="10">
    <location>
        <begin position="133"/>
        <end position="253"/>
    </location>
</feature>
<dbReference type="InterPro" id="IPR006665">
    <property type="entry name" value="OmpA-like"/>
</dbReference>
<proteinExistence type="inferred from homology"/>
<keyword evidence="3" id="KW-1003">Cell membrane</keyword>
<dbReference type="InterPro" id="IPR036737">
    <property type="entry name" value="OmpA-like_sf"/>
</dbReference>
<evidence type="ECO:0000256" key="8">
    <source>
        <dbReference type="SAM" id="MobiDB-lite"/>
    </source>
</evidence>
<comment type="caution">
    <text evidence="11">The sequence shown here is derived from an EMBL/GenBank/DDBJ whole genome shotgun (WGS) entry which is preliminary data.</text>
</comment>
<keyword evidence="11" id="KW-0969">Cilium</keyword>
<dbReference type="Pfam" id="PF13677">
    <property type="entry name" value="MotB_plug"/>
    <property type="match status" value="1"/>
</dbReference>
<dbReference type="Proteomes" id="UP000275137">
    <property type="component" value="Unassembled WGS sequence"/>
</dbReference>
<evidence type="ECO:0000256" key="7">
    <source>
        <dbReference type="PROSITE-ProRule" id="PRU00473"/>
    </source>
</evidence>
<keyword evidence="11" id="KW-0282">Flagellum</keyword>
<evidence type="ECO:0000256" key="9">
    <source>
        <dbReference type="SAM" id="Phobius"/>
    </source>
</evidence>
<sequence>MSRRGTRRRALVEEPENHDRWLVSYADFITLLFAFFVVMYGVSSVNQTKYLQLSDALGNAFGGNDQLRPQARSTASPLGTSSHSLRLNPIPPLVVKSEQYRRERERMVATGLALNQQLAPLVAQGKVRVMQTNQGIRIDIADSLLFASGSAALAEAALPPLNEIASTLRGLPYPLQIEGHTDDRPIRNLLFDSNWELSAMRATAVLHVMAEAGIAASRLAAQAFADTRPVADNSTPEGRASNRRVSVMVMYQKPAEQAQATDMPYQP</sequence>
<evidence type="ECO:0000259" key="10">
    <source>
        <dbReference type="PROSITE" id="PS51123"/>
    </source>
</evidence>
<evidence type="ECO:0000256" key="4">
    <source>
        <dbReference type="ARBA" id="ARBA00022692"/>
    </source>
</evidence>
<accession>A0A3N0V023</accession>
<reference evidence="11 12" key="1">
    <citation type="submission" date="2018-10" db="EMBL/GenBank/DDBJ databases">
        <authorList>
            <person name="Chen W.-M."/>
        </authorList>
    </citation>
    <scope>NUCLEOTIDE SEQUENCE [LARGE SCALE GENOMIC DNA]</scope>
    <source>
        <strain evidence="11 12">H-5</strain>
    </source>
</reference>
<dbReference type="GO" id="GO:0005886">
    <property type="term" value="C:plasma membrane"/>
    <property type="evidence" value="ECO:0007669"/>
    <property type="project" value="UniProtKB-SubCell"/>
</dbReference>
<dbReference type="AlphaFoldDB" id="A0A3N0V023"/>
<dbReference type="EMBL" id="RJVP01000003">
    <property type="protein sequence ID" value="ROH86147.1"/>
    <property type="molecule type" value="Genomic_DNA"/>
</dbReference>
<feature type="region of interest" description="Disordered" evidence="8">
    <location>
        <begin position="64"/>
        <end position="84"/>
    </location>
</feature>
<dbReference type="Pfam" id="PF00691">
    <property type="entry name" value="OmpA"/>
    <property type="match status" value="1"/>
</dbReference>
<dbReference type="PROSITE" id="PS51123">
    <property type="entry name" value="OMPA_2"/>
    <property type="match status" value="1"/>
</dbReference>
<keyword evidence="12" id="KW-1185">Reference proteome</keyword>
<comment type="subcellular location">
    <subcellularLocation>
        <location evidence="1">Cell membrane</location>
        <topology evidence="1">Single-pass membrane protein</topology>
    </subcellularLocation>
</comment>
<evidence type="ECO:0000256" key="6">
    <source>
        <dbReference type="ARBA" id="ARBA00023136"/>
    </source>
</evidence>
<feature type="transmembrane region" description="Helical" evidence="9">
    <location>
        <begin position="21"/>
        <end position="42"/>
    </location>
</feature>
<dbReference type="InterPro" id="IPR025713">
    <property type="entry name" value="MotB-like_N_dom"/>
</dbReference>
<keyword evidence="4 9" id="KW-0812">Transmembrane</keyword>
<evidence type="ECO:0000313" key="11">
    <source>
        <dbReference type="EMBL" id="ROH86147.1"/>
    </source>
</evidence>
<keyword evidence="6 7" id="KW-0472">Membrane</keyword>
<dbReference type="Gene3D" id="3.30.1330.60">
    <property type="entry name" value="OmpA-like domain"/>
    <property type="match status" value="1"/>
</dbReference>
<evidence type="ECO:0000313" key="12">
    <source>
        <dbReference type="Proteomes" id="UP000275137"/>
    </source>
</evidence>
<keyword evidence="5 9" id="KW-1133">Transmembrane helix</keyword>
<comment type="similarity">
    <text evidence="2">Belongs to the MotB family.</text>
</comment>
<feature type="compositionally biased region" description="Polar residues" evidence="8">
    <location>
        <begin position="71"/>
        <end position="84"/>
    </location>
</feature>
<dbReference type="RefSeq" id="WP_123237207.1">
    <property type="nucleotide sequence ID" value="NZ_RJVP01000003.1"/>
</dbReference>
<evidence type="ECO:0000256" key="1">
    <source>
        <dbReference type="ARBA" id="ARBA00004162"/>
    </source>
</evidence>
<dbReference type="InterPro" id="IPR050330">
    <property type="entry name" value="Bact_OuterMem_StrucFunc"/>
</dbReference>
<organism evidence="11 12">
    <name type="scientific">Pseudomethylobacillus aquaticus</name>
    <dbReference type="NCBI Taxonomy" id="2676064"/>
    <lineage>
        <taxon>Bacteria</taxon>
        <taxon>Pseudomonadati</taxon>
        <taxon>Pseudomonadota</taxon>
        <taxon>Betaproteobacteria</taxon>
        <taxon>Nitrosomonadales</taxon>
        <taxon>Methylophilaceae</taxon>
        <taxon>Pseudomethylobacillus</taxon>
    </lineage>
</organism>
<dbReference type="CDD" id="cd07185">
    <property type="entry name" value="OmpA_C-like"/>
    <property type="match status" value="1"/>
</dbReference>
<dbReference type="PANTHER" id="PTHR30329:SF20">
    <property type="entry name" value="EXPORTED PROTEIN"/>
    <property type="match status" value="1"/>
</dbReference>
<evidence type="ECO:0000256" key="3">
    <source>
        <dbReference type="ARBA" id="ARBA00022475"/>
    </source>
</evidence>
<dbReference type="SUPFAM" id="SSF103088">
    <property type="entry name" value="OmpA-like"/>
    <property type="match status" value="1"/>
</dbReference>
<evidence type="ECO:0000256" key="5">
    <source>
        <dbReference type="ARBA" id="ARBA00022989"/>
    </source>
</evidence>
<protein>
    <submittedName>
        <fullName evidence="11">Flagellar motor protein MotD</fullName>
    </submittedName>
</protein>
<evidence type="ECO:0000256" key="2">
    <source>
        <dbReference type="ARBA" id="ARBA00008914"/>
    </source>
</evidence>
<keyword evidence="11" id="KW-0966">Cell projection</keyword>